<keyword evidence="4 9" id="KW-0812">Transmembrane</keyword>
<evidence type="ECO:0000313" key="12">
    <source>
        <dbReference type="Proteomes" id="UP000177982"/>
    </source>
</evidence>
<dbReference type="InterPro" id="IPR036640">
    <property type="entry name" value="ABC1_TM_sf"/>
</dbReference>
<evidence type="ECO:0000256" key="4">
    <source>
        <dbReference type="ARBA" id="ARBA00022692"/>
    </source>
</evidence>
<reference evidence="11 12" key="1">
    <citation type="journal article" date="2016" name="Nat. Commun.">
        <title>Thousands of microbial genomes shed light on interconnected biogeochemical processes in an aquifer system.</title>
        <authorList>
            <person name="Anantharaman K."/>
            <person name="Brown C.T."/>
            <person name="Hug L.A."/>
            <person name="Sharon I."/>
            <person name="Castelle C.J."/>
            <person name="Probst A.J."/>
            <person name="Thomas B.C."/>
            <person name="Singh A."/>
            <person name="Wilkins M.J."/>
            <person name="Karaoz U."/>
            <person name="Brodie E.L."/>
            <person name="Williams K.H."/>
            <person name="Hubbard S.S."/>
            <person name="Banfield J.F."/>
        </authorList>
    </citation>
    <scope>NUCLEOTIDE SEQUENCE [LARGE SCALE GENOMIC DNA]</scope>
</reference>
<dbReference type="Gene3D" id="1.20.1560.10">
    <property type="entry name" value="ABC transporter type 1, transmembrane domain"/>
    <property type="match status" value="1"/>
</dbReference>
<evidence type="ECO:0000256" key="9">
    <source>
        <dbReference type="SAM" id="Phobius"/>
    </source>
</evidence>
<dbReference type="Pfam" id="PF00005">
    <property type="entry name" value="ABC_tran"/>
    <property type="match status" value="1"/>
</dbReference>
<comment type="subcellular location">
    <subcellularLocation>
        <location evidence="1">Cell membrane</location>
        <topology evidence="1">Multi-pass membrane protein</topology>
    </subcellularLocation>
</comment>
<feature type="transmembrane region" description="Helical" evidence="9">
    <location>
        <begin position="291"/>
        <end position="309"/>
    </location>
</feature>
<dbReference type="SUPFAM" id="SSF52540">
    <property type="entry name" value="P-loop containing nucleoside triphosphate hydrolases"/>
    <property type="match status" value="1"/>
</dbReference>
<organism evidence="11 12">
    <name type="scientific">Candidatus Sungbacteria bacterium RIFCSPLOWO2_01_FULL_47_10</name>
    <dbReference type="NCBI Taxonomy" id="1802276"/>
    <lineage>
        <taxon>Bacteria</taxon>
        <taxon>Candidatus Sungiibacteriota</taxon>
    </lineage>
</organism>
<evidence type="ECO:0000256" key="5">
    <source>
        <dbReference type="ARBA" id="ARBA00022741"/>
    </source>
</evidence>
<dbReference type="GO" id="GO:0005524">
    <property type="term" value="F:ATP binding"/>
    <property type="evidence" value="ECO:0007669"/>
    <property type="project" value="UniProtKB-KW"/>
</dbReference>
<keyword evidence="7 9" id="KW-1133">Transmembrane helix</keyword>
<evidence type="ECO:0000256" key="7">
    <source>
        <dbReference type="ARBA" id="ARBA00022989"/>
    </source>
</evidence>
<dbReference type="EMBL" id="MHQO01000025">
    <property type="protein sequence ID" value="OHA06679.1"/>
    <property type="molecule type" value="Genomic_DNA"/>
</dbReference>
<dbReference type="SUPFAM" id="SSF90123">
    <property type="entry name" value="ABC transporter transmembrane region"/>
    <property type="match status" value="1"/>
</dbReference>
<feature type="transmembrane region" description="Helical" evidence="9">
    <location>
        <begin position="36"/>
        <end position="55"/>
    </location>
</feature>
<accession>A0A1G2L7G5</accession>
<feature type="transmembrane region" description="Helical" evidence="9">
    <location>
        <begin position="166"/>
        <end position="191"/>
    </location>
</feature>
<dbReference type="FunFam" id="3.40.50.300:FF:000221">
    <property type="entry name" value="Multidrug ABC transporter ATP-binding protein"/>
    <property type="match status" value="1"/>
</dbReference>
<proteinExistence type="predicted"/>
<protein>
    <recommendedName>
        <fullName evidence="10">ABC transporter domain-containing protein</fullName>
    </recommendedName>
</protein>
<comment type="caution">
    <text evidence="11">The sequence shown here is derived from an EMBL/GenBank/DDBJ whole genome shotgun (WGS) entry which is preliminary data.</text>
</comment>
<dbReference type="InterPro" id="IPR039421">
    <property type="entry name" value="Type_1_exporter"/>
</dbReference>
<dbReference type="GO" id="GO:0005886">
    <property type="term" value="C:plasma membrane"/>
    <property type="evidence" value="ECO:0007669"/>
    <property type="project" value="UniProtKB-SubCell"/>
</dbReference>
<dbReference type="PROSITE" id="PS50893">
    <property type="entry name" value="ABC_TRANSPORTER_2"/>
    <property type="match status" value="1"/>
</dbReference>
<dbReference type="Gene3D" id="3.40.50.300">
    <property type="entry name" value="P-loop containing nucleotide triphosphate hydrolases"/>
    <property type="match status" value="1"/>
</dbReference>
<keyword evidence="2" id="KW-0813">Transport</keyword>
<keyword evidence="8 9" id="KW-0472">Membrane</keyword>
<dbReference type="PANTHER" id="PTHR43394">
    <property type="entry name" value="ATP-DEPENDENT PERMEASE MDL1, MITOCHONDRIAL"/>
    <property type="match status" value="1"/>
</dbReference>
<feature type="domain" description="ABC transporter" evidence="10">
    <location>
        <begin position="362"/>
        <end position="600"/>
    </location>
</feature>
<dbReference type="SMART" id="SM00382">
    <property type="entry name" value="AAA"/>
    <property type="match status" value="1"/>
</dbReference>
<dbReference type="PANTHER" id="PTHR43394:SF1">
    <property type="entry name" value="ATP-BINDING CASSETTE SUB-FAMILY B MEMBER 10, MITOCHONDRIAL"/>
    <property type="match status" value="1"/>
</dbReference>
<feature type="transmembrane region" description="Helical" evidence="9">
    <location>
        <begin position="75"/>
        <end position="98"/>
    </location>
</feature>
<keyword evidence="6" id="KW-0067">ATP-binding</keyword>
<feature type="transmembrane region" description="Helical" evidence="9">
    <location>
        <begin position="265"/>
        <end position="285"/>
    </location>
</feature>
<dbReference type="PROSITE" id="PS00211">
    <property type="entry name" value="ABC_TRANSPORTER_1"/>
    <property type="match status" value="1"/>
</dbReference>
<evidence type="ECO:0000256" key="6">
    <source>
        <dbReference type="ARBA" id="ARBA00022840"/>
    </source>
</evidence>
<evidence type="ECO:0000256" key="3">
    <source>
        <dbReference type="ARBA" id="ARBA00022475"/>
    </source>
</evidence>
<dbReference type="GO" id="GO:0016887">
    <property type="term" value="F:ATP hydrolysis activity"/>
    <property type="evidence" value="ECO:0007669"/>
    <property type="project" value="InterPro"/>
</dbReference>
<name>A0A1G2L7G5_9BACT</name>
<evidence type="ECO:0000256" key="2">
    <source>
        <dbReference type="ARBA" id="ARBA00022448"/>
    </source>
</evidence>
<evidence type="ECO:0000259" key="10">
    <source>
        <dbReference type="PROSITE" id="PS50893"/>
    </source>
</evidence>
<dbReference type="InterPro" id="IPR003439">
    <property type="entry name" value="ABC_transporter-like_ATP-bd"/>
</dbReference>
<dbReference type="GO" id="GO:0015421">
    <property type="term" value="F:ABC-type oligopeptide transporter activity"/>
    <property type="evidence" value="ECO:0007669"/>
    <property type="project" value="TreeGrafter"/>
</dbReference>
<dbReference type="Proteomes" id="UP000177982">
    <property type="component" value="Unassembled WGS sequence"/>
</dbReference>
<evidence type="ECO:0000313" key="11">
    <source>
        <dbReference type="EMBL" id="OHA06679.1"/>
    </source>
</evidence>
<gene>
    <name evidence="11" type="ORF">A2934_05615</name>
</gene>
<dbReference type="InterPro" id="IPR003593">
    <property type="entry name" value="AAA+_ATPase"/>
</dbReference>
<evidence type="ECO:0000256" key="8">
    <source>
        <dbReference type="ARBA" id="ARBA00023136"/>
    </source>
</evidence>
<keyword evidence="3" id="KW-1003">Cell membrane</keyword>
<dbReference type="AlphaFoldDB" id="A0A1G2L7G5"/>
<dbReference type="InterPro" id="IPR017871">
    <property type="entry name" value="ABC_transporter-like_CS"/>
</dbReference>
<dbReference type="InterPro" id="IPR027417">
    <property type="entry name" value="P-loop_NTPase"/>
</dbReference>
<sequence>MFTKKQKITTPLKQISTNTKRLFKLAWQMDKRVTTLFYLTAAIGAFVPLASAYALKLLIDHLQIIQNSLETTIPVIIAVVLAGKYLVTFLDGIVYWGINKSYLDYVFRYKLQNEIAWKFQQKVSKLDIAHFENAEVQDLITKTRDTMQWQLPDYLRIFSDLFNDSIAFTAAFVILLPFGWWIPVFVSVVTIPKLYLQAKYGGIKWSIWGSGAPQAKKLWYLNYLLQEPMTVRETRISQSSESLLNKFKEIQQYLFNLNKGALDKYLRVLTIPPIIEAVVIFFIAYQFLPPVVAGTFTIGSFTLLITMLGQLGSRSANASADFAKIYENNLYVNHYFEFLALPSLMPIAKNPVALGELKPPKIEFRNVSFNYPNGPKVLDNVSFTVEPGESIALVGHNGAGKTTIVKLLCRFYDVSGGEILINGINIKDLDLSHWYKFLGTLFQEFVKYHFTVKENIFLGSPDKNDEKAMKEAAVKSGAAEFIERLPNKYDHMLGKEFESGEELSGGQWQKLAIARAFYEEPPVLILDEPTSAIDAEAEYEIFNNLEKQYKNKTLILVSHRFSTVRNANKIIVIDLGKIVESGSHEKLMKDGGQYSKLFSIQARGYR</sequence>
<evidence type="ECO:0000256" key="1">
    <source>
        <dbReference type="ARBA" id="ARBA00004651"/>
    </source>
</evidence>
<keyword evidence="5" id="KW-0547">Nucleotide-binding</keyword>